<dbReference type="PROSITE" id="PS50181">
    <property type="entry name" value="FBOX"/>
    <property type="match status" value="1"/>
</dbReference>
<dbReference type="SUPFAM" id="SSF81383">
    <property type="entry name" value="F-box domain"/>
    <property type="match status" value="1"/>
</dbReference>
<proteinExistence type="predicted"/>
<evidence type="ECO:0000313" key="2">
    <source>
        <dbReference type="EMBL" id="KAI3929839.1"/>
    </source>
</evidence>
<dbReference type="Gene3D" id="1.20.1280.50">
    <property type="match status" value="1"/>
</dbReference>
<evidence type="ECO:0000313" key="3">
    <source>
        <dbReference type="Proteomes" id="UP001202328"/>
    </source>
</evidence>
<sequence>MENFNILPVEISLQIFGLLPIESVSDCALVSKSWKNLIHSPSFYGMHIERLLHLAGEAQADVSQKIKEFEELCESFRQYTQTCLSELKESQQFLTKICENREEKMNSLRLSQQKMAYYTRLAGKCVKIWGKSRGEKRTNFISSAKKRIKISAKHRGERRTNSIRLAKKCMKISAKYRAARKPKVKKRNVSKNVEDLLPCWKKPKRAGAAASLKLQESSFHLSYKLSVGEAKKERIVKNETSTIR</sequence>
<organism evidence="2 3">
    <name type="scientific">Papaver atlanticum</name>
    <dbReference type="NCBI Taxonomy" id="357466"/>
    <lineage>
        <taxon>Eukaryota</taxon>
        <taxon>Viridiplantae</taxon>
        <taxon>Streptophyta</taxon>
        <taxon>Embryophyta</taxon>
        <taxon>Tracheophyta</taxon>
        <taxon>Spermatophyta</taxon>
        <taxon>Magnoliopsida</taxon>
        <taxon>Ranunculales</taxon>
        <taxon>Papaveraceae</taxon>
        <taxon>Papaveroideae</taxon>
        <taxon>Papaver</taxon>
    </lineage>
</organism>
<evidence type="ECO:0000259" key="1">
    <source>
        <dbReference type="PROSITE" id="PS50181"/>
    </source>
</evidence>
<dbReference type="Proteomes" id="UP001202328">
    <property type="component" value="Unassembled WGS sequence"/>
</dbReference>
<dbReference type="InterPro" id="IPR036047">
    <property type="entry name" value="F-box-like_dom_sf"/>
</dbReference>
<protein>
    <recommendedName>
        <fullName evidence="1">F-box domain-containing protein</fullName>
    </recommendedName>
</protein>
<reference evidence="2" key="1">
    <citation type="submission" date="2022-04" db="EMBL/GenBank/DDBJ databases">
        <title>A functionally conserved STORR gene fusion in Papaver species that diverged 16.8 million years ago.</title>
        <authorList>
            <person name="Catania T."/>
        </authorList>
    </citation>
    <scope>NUCLEOTIDE SEQUENCE</scope>
    <source>
        <strain evidence="2">S-188037</strain>
    </source>
</reference>
<dbReference type="InterPro" id="IPR001810">
    <property type="entry name" value="F-box_dom"/>
</dbReference>
<feature type="domain" description="F-box" evidence="1">
    <location>
        <begin position="1"/>
        <end position="51"/>
    </location>
</feature>
<accession>A0AAD4T164</accession>
<gene>
    <name evidence="2" type="ORF">MKW98_003993</name>
</gene>
<dbReference type="AlphaFoldDB" id="A0AAD4T164"/>
<dbReference type="EMBL" id="JAJJMB010007553">
    <property type="protein sequence ID" value="KAI3929839.1"/>
    <property type="molecule type" value="Genomic_DNA"/>
</dbReference>
<comment type="caution">
    <text evidence="2">The sequence shown here is derived from an EMBL/GenBank/DDBJ whole genome shotgun (WGS) entry which is preliminary data.</text>
</comment>
<dbReference type="Pfam" id="PF12937">
    <property type="entry name" value="F-box-like"/>
    <property type="match status" value="1"/>
</dbReference>
<keyword evidence="3" id="KW-1185">Reference proteome</keyword>
<name>A0AAD4T164_9MAGN</name>